<sequence length="266" mass="30063">MAFIVSEITIYPIKSLGGISLQEAQVEERGFQHDRRWVLADENNVFITQRQNEQMALIDVQLTSDGLVVSHRVKQIAPLSVPFEPQTAEQQVITIWDDIVRGIRVSDEVDAWFTTVLDKKCALFYQPNDSVRLTDPKYSITQKEHTSFADGYPILLIGQSSLDELNGKLEEPITMKRFRPNLVFTGGEAHIEDSWKYFHVGSAQLVGVKPCARCVLTTINPETAEKGKEPLRTLTQYRNVNNKILFGQNLLVVETGKISVGDEIIF</sequence>
<gene>
    <name evidence="2" type="ordered locus">Emtol_1182</name>
</gene>
<dbReference type="PROSITE" id="PS51340">
    <property type="entry name" value="MOSC"/>
    <property type="match status" value="1"/>
</dbReference>
<dbReference type="InterPro" id="IPR005302">
    <property type="entry name" value="MoCF_Sase_C"/>
</dbReference>
<organism evidence="2 3">
    <name type="scientific">Emticicia oligotrophica (strain DSM 17448 / CIP 109782 / MTCC 6937 / GPTSA100-15)</name>
    <dbReference type="NCBI Taxonomy" id="929562"/>
    <lineage>
        <taxon>Bacteria</taxon>
        <taxon>Pseudomonadati</taxon>
        <taxon>Bacteroidota</taxon>
        <taxon>Cytophagia</taxon>
        <taxon>Cytophagales</taxon>
        <taxon>Leadbetterellaceae</taxon>
        <taxon>Emticicia</taxon>
    </lineage>
</organism>
<protein>
    <submittedName>
        <fullName evidence="2">MOSC domain containing protein</fullName>
    </submittedName>
</protein>
<proteinExistence type="predicted"/>
<evidence type="ECO:0000313" key="3">
    <source>
        <dbReference type="Proteomes" id="UP000002875"/>
    </source>
</evidence>
<dbReference type="PANTHER" id="PTHR14237:SF19">
    <property type="entry name" value="MITOCHONDRIAL AMIDOXIME REDUCING COMPONENT 1"/>
    <property type="match status" value="1"/>
</dbReference>
<dbReference type="InterPro" id="IPR005303">
    <property type="entry name" value="MOCOS_middle"/>
</dbReference>
<keyword evidence="3" id="KW-1185">Reference proteome</keyword>
<feature type="domain" description="MOSC" evidence="1">
    <location>
        <begin position="126"/>
        <end position="266"/>
    </location>
</feature>
<dbReference type="PANTHER" id="PTHR14237">
    <property type="entry name" value="MOLYBDOPTERIN COFACTOR SULFURASE MOSC"/>
    <property type="match status" value="1"/>
</dbReference>
<dbReference type="Proteomes" id="UP000002875">
    <property type="component" value="Chromosome"/>
</dbReference>
<dbReference type="Pfam" id="PF03476">
    <property type="entry name" value="MOSC_N"/>
    <property type="match status" value="1"/>
</dbReference>
<evidence type="ECO:0000259" key="1">
    <source>
        <dbReference type="PROSITE" id="PS51340"/>
    </source>
</evidence>
<dbReference type="Pfam" id="PF03473">
    <property type="entry name" value="MOSC"/>
    <property type="match status" value="1"/>
</dbReference>
<dbReference type="SUPFAM" id="SSF141673">
    <property type="entry name" value="MOSC N-terminal domain-like"/>
    <property type="match status" value="1"/>
</dbReference>
<name>A0ABN4AJL2_EMTOG</name>
<dbReference type="EMBL" id="CP002961">
    <property type="protein sequence ID" value="AFK02331.1"/>
    <property type="molecule type" value="Genomic_DNA"/>
</dbReference>
<dbReference type="SUPFAM" id="SSF50800">
    <property type="entry name" value="PK beta-barrel domain-like"/>
    <property type="match status" value="1"/>
</dbReference>
<evidence type="ECO:0000313" key="2">
    <source>
        <dbReference type="EMBL" id="AFK02331.1"/>
    </source>
</evidence>
<dbReference type="RefSeq" id="WP_015028031.1">
    <property type="nucleotide sequence ID" value="NC_018748.1"/>
</dbReference>
<reference evidence="2 3" key="1">
    <citation type="submission" date="2011-07" db="EMBL/GenBank/DDBJ databases">
        <title>The complete genome of chromosome of Emticicia oligotrophica DSM 17448.</title>
        <authorList>
            <consortium name="US DOE Joint Genome Institute (JGI-PGF)"/>
            <person name="Lucas S."/>
            <person name="Han J."/>
            <person name="Lapidus A."/>
            <person name="Bruce D."/>
            <person name="Goodwin L."/>
            <person name="Pitluck S."/>
            <person name="Peters L."/>
            <person name="Kyrpides N."/>
            <person name="Mavromatis K."/>
            <person name="Ivanova N."/>
            <person name="Ovchinnikova G."/>
            <person name="Teshima H."/>
            <person name="Detter J.C."/>
            <person name="Tapia R."/>
            <person name="Han C."/>
            <person name="Land M."/>
            <person name="Hauser L."/>
            <person name="Markowitz V."/>
            <person name="Cheng J.-F."/>
            <person name="Hugenholtz P."/>
            <person name="Woyke T."/>
            <person name="Wu D."/>
            <person name="Tindall B."/>
            <person name="Pomrenke H."/>
            <person name="Brambilla E."/>
            <person name="Klenk H.-P."/>
            <person name="Eisen J.A."/>
        </authorList>
    </citation>
    <scope>NUCLEOTIDE SEQUENCE [LARGE SCALE GENOMIC DNA]</scope>
    <source>
        <strain evidence="2 3">DSM 17448</strain>
    </source>
</reference>
<dbReference type="InterPro" id="IPR011037">
    <property type="entry name" value="Pyrv_Knase-like_insert_dom_sf"/>
</dbReference>
<accession>A0ABN4AJL2</accession>